<comment type="caution">
    <text evidence="7">The sequence shown here is derived from an EMBL/GenBank/DDBJ whole genome shotgun (WGS) entry which is preliminary data.</text>
</comment>
<keyword evidence="2 3" id="KW-0456">Lyase</keyword>
<feature type="binding site" evidence="3">
    <location>
        <position position="354"/>
    </location>
    <ligand>
        <name>CTP</name>
        <dbReference type="ChEBI" id="CHEBI:37563"/>
    </ligand>
</feature>
<evidence type="ECO:0000256" key="4">
    <source>
        <dbReference type="RuleBase" id="RU364078"/>
    </source>
</evidence>
<evidence type="ECO:0000256" key="2">
    <source>
        <dbReference type="ARBA" id="ARBA00023239"/>
    </source>
</evidence>
<name>A0AAV3WS18_9LACT</name>
<feature type="domain" description="Flavoprotein" evidence="5">
    <location>
        <begin position="18"/>
        <end position="164"/>
    </location>
</feature>
<feature type="binding site" evidence="3">
    <location>
        <position position="303"/>
    </location>
    <ligand>
        <name>CTP</name>
        <dbReference type="ChEBI" id="CHEBI:37563"/>
    </ligand>
</feature>
<dbReference type="InterPro" id="IPR036551">
    <property type="entry name" value="Flavin_trans-like"/>
</dbReference>
<dbReference type="GO" id="GO:0015941">
    <property type="term" value="P:pantothenate catabolic process"/>
    <property type="evidence" value="ECO:0007669"/>
    <property type="project" value="InterPro"/>
</dbReference>
<dbReference type="GO" id="GO:0071513">
    <property type="term" value="C:phosphopantothenoylcysteine decarboxylase complex"/>
    <property type="evidence" value="ECO:0007669"/>
    <property type="project" value="TreeGrafter"/>
</dbReference>
<dbReference type="Pfam" id="PF02441">
    <property type="entry name" value="Flavoprotein"/>
    <property type="match status" value="1"/>
</dbReference>
<comment type="function">
    <text evidence="3">Catalyzes two sequential steps in the biosynthesis of coenzyme A. In the first step cysteine is conjugated to 4'-phosphopantothenate to form 4-phosphopantothenoylcysteine. In the second step the latter compound is decarboxylated to form 4'-phosphopantotheine.</text>
</comment>
<evidence type="ECO:0000313" key="7">
    <source>
        <dbReference type="EMBL" id="GEQ34697.1"/>
    </source>
</evidence>
<feature type="domain" description="DNA/pantothenate metabolism flavoprotein C-terminal" evidence="6">
    <location>
        <begin position="201"/>
        <end position="408"/>
    </location>
</feature>
<dbReference type="EC" id="4.1.1.36" evidence="3"/>
<dbReference type="PANTHER" id="PTHR14359:SF6">
    <property type="entry name" value="PHOSPHOPANTOTHENOYLCYSTEINE DECARBOXYLASE"/>
    <property type="match status" value="1"/>
</dbReference>
<gene>
    <name evidence="3" type="primary">coaBC</name>
    <name evidence="7" type="ORF">M132T_02050</name>
</gene>
<dbReference type="AlphaFoldDB" id="A0AAV3WS18"/>
<dbReference type="InterPro" id="IPR003382">
    <property type="entry name" value="Flavoprotein"/>
</dbReference>
<dbReference type="GeneID" id="96910536"/>
<dbReference type="SUPFAM" id="SSF102645">
    <property type="entry name" value="CoaB-like"/>
    <property type="match status" value="1"/>
</dbReference>
<comment type="caution">
    <text evidence="3">Lacks conserved residue(s) required for the propagation of feature annotation.</text>
</comment>
<dbReference type="GO" id="GO:0010181">
    <property type="term" value="F:FMN binding"/>
    <property type="evidence" value="ECO:0007669"/>
    <property type="project" value="UniProtKB-UniRule"/>
</dbReference>
<protein>
    <recommendedName>
        <fullName evidence="3">Coenzyme A biosynthesis bifunctional protein CoaBC</fullName>
    </recommendedName>
    <alternativeName>
        <fullName evidence="3">DNA/pantothenate metabolism flavoprotein</fullName>
    </alternativeName>
    <alternativeName>
        <fullName evidence="3">Phosphopantothenoylcysteine synthetase/decarboxylase</fullName>
        <shortName evidence="3">PPCS-PPCDC</shortName>
    </alternativeName>
    <domain>
        <recommendedName>
            <fullName evidence="3">Phosphopantothenoylcysteine decarboxylase</fullName>
            <shortName evidence="3">PPC decarboxylase</shortName>
            <shortName evidence="3">PPC-DC</shortName>
            <ecNumber evidence="3">4.1.1.36</ecNumber>
        </recommendedName>
        <alternativeName>
            <fullName evidence="3">CoaC</fullName>
        </alternativeName>
    </domain>
    <domain>
        <recommendedName>
            <fullName evidence="3">Phosphopantothenate--cysteine ligase</fullName>
            <ecNumber evidence="3">6.3.2.5</ecNumber>
        </recommendedName>
        <alternativeName>
            <fullName evidence="3">CoaB</fullName>
        </alternativeName>
        <alternativeName>
            <fullName evidence="3">Phosphopantothenoylcysteine synthetase</fullName>
            <shortName evidence="3">PPC synthetase</shortName>
            <shortName evidence="3">PPC-S</shortName>
        </alternativeName>
    </domain>
</protein>
<comment type="pathway">
    <text evidence="3 4">Cofactor biosynthesis; coenzyme A biosynthesis; CoA from (R)-pantothenate: step 3/5.</text>
</comment>
<keyword evidence="3 4" id="KW-0288">FMN</keyword>
<dbReference type="Pfam" id="PF04127">
    <property type="entry name" value="DFP"/>
    <property type="match status" value="1"/>
</dbReference>
<dbReference type="HAMAP" id="MF_02225">
    <property type="entry name" value="CoaBC"/>
    <property type="match status" value="1"/>
</dbReference>
<evidence type="ECO:0000256" key="1">
    <source>
        <dbReference type="ARBA" id="ARBA00022793"/>
    </source>
</evidence>
<dbReference type="SUPFAM" id="SSF52507">
    <property type="entry name" value="Homo-oligomeric flavin-containing Cys decarboxylases, HFCD"/>
    <property type="match status" value="1"/>
</dbReference>
<sequence length="411" mass="45578">MVKYKKVMNRGINMFNEMKIAFYVTGGIASYKSVSLMRELMKLGAEVRVSMTPSATKFISPLTFQVLSKQTVHVDTFSEDDPKYVQHIHHADWAELSIIAPATANTIAKIANGTADNFVTSALLATTTPIFVVPAMNEHMYEHPATQTNIEILKKRGVYIMEPATGFLAEGYSGKGRFPDSTVILDEIEGFIINQSDNLPLQGKKIIVTAGGTKERIDPVRYISNDSSGKMGHAIAEAAMKKGAEVTLVTASELAVHSQIKKVKVESAQEMYEVVDANFDNINVLIMAAAVSDYTPVKQENQKMKKTEQLSIELKKTKDILKEMGQKKTHQLLVGFAAETENIEEYALKKLTEKNVDFIVANDVSKKDRGFHSNKNEVVIYSKQDDPVLISLSDKSKIAERIIELVIEQLG</sequence>
<dbReference type="Gene3D" id="3.40.50.1950">
    <property type="entry name" value="Flavin prenyltransferase-like"/>
    <property type="match status" value="1"/>
</dbReference>
<feature type="region of interest" description="Phosphopantothenate--cysteine ligase" evidence="3">
    <location>
        <begin position="206"/>
        <end position="411"/>
    </location>
</feature>
<dbReference type="EMBL" id="BKBI01000001">
    <property type="protein sequence ID" value="GEQ34697.1"/>
    <property type="molecule type" value="Genomic_DNA"/>
</dbReference>
<keyword evidence="3 4" id="KW-0285">Flavoprotein</keyword>
<dbReference type="InterPro" id="IPR035929">
    <property type="entry name" value="CoaB-like_sf"/>
</dbReference>
<comment type="cofactor">
    <cofactor evidence="3">
        <name>FMN</name>
        <dbReference type="ChEBI" id="CHEBI:58210"/>
    </cofactor>
    <text evidence="3">Binds 1 FMN per subunit.</text>
</comment>
<keyword evidence="3 4" id="KW-0436">Ligase</keyword>
<feature type="binding site" evidence="3">
    <location>
        <position position="336"/>
    </location>
    <ligand>
        <name>CTP</name>
        <dbReference type="ChEBI" id="CHEBI:37563"/>
    </ligand>
</feature>
<proteinExistence type="inferred from homology"/>
<evidence type="ECO:0000256" key="3">
    <source>
        <dbReference type="HAMAP-Rule" id="MF_02225"/>
    </source>
</evidence>
<dbReference type="RefSeq" id="WP_307723864.1">
    <property type="nucleotide sequence ID" value="NZ_BJVX01000002.1"/>
</dbReference>
<dbReference type="GO" id="GO:0015937">
    <property type="term" value="P:coenzyme A biosynthetic process"/>
    <property type="evidence" value="ECO:0007669"/>
    <property type="project" value="UniProtKB-UniRule"/>
</dbReference>
<comment type="similarity">
    <text evidence="3 4">In the C-terminal section; belongs to the PPC synthetase family.</text>
</comment>
<dbReference type="Proteomes" id="UP000887127">
    <property type="component" value="Unassembled WGS sequence"/>
</dbReference>
<keyword evidence="3" id="KW-0479">Metal-binding</keyword>
<reference evidence="7" key="1">
    <citation type="submission" date="2019-08" db="EMBL/GenBank/DDBJ databases">
        <title>Marinilactibacillus psychrotolerans M13-2T whole genome sequencing project.</title>
        <authorList>
            <person name="Ishikawa M."/>
            <person name="Suzuki T."/>
            <person name="Matsutani M."/>
        </authorList>
    </citation>
    <scope>NUCLEOTIDE SEQUENCE</scope>
    <source>
        <strain evidence="7">M13-2T</strain>
    </source>
</reference>
<dbReference type="GO" id="GO:0004633">
    <property type="term" value="F:phosphopantothenoylcysteine decarboxylase activity"/>
    <property type="evidence" value="ECO:0007669"/>
    <property type="project" value="UniProtKB-UniRule"/>
</dbReference>
<keyword evidence="1 3" id="KW-0210">Decarboxylase</keyword>
<evidence type="ECO:0000313" key="8">
    <source>
        <dbReference type="Proteomes" id="UP000887127"/>
    </source>
</evidence>
<comment type="catalytic activity">
    <reaction evidence="3 4">
        <text>N-[(R)-4-phosphopantothenoyl]-L-cysteine + H(+) = (R)-4'-phosphopantetheine + CO2</text>
        <dbReference type="Rhea" id="RHEA:16793"/>
        <dbReference type="ChEBI" id="CHEBI:15378"/>
        <dbReference type="ChEBI" id="CHEBI:16526"/>
        <dbReference type="ChEBI" id="CHEBI:59458"/>
        <dbReference type="ChEBI" id="CHEBI:61723"/>
        <dbReference type="EC" id="4.1.1.36"/>
    </reaction>
</comment>
<evidence type="ECO:0000259" key="6">
    <source>
        <dbReference type="Pfam" id="PF04127"/>
    </source>
</evidence>
<keyword evidence="3" id="KW-0460">Magnesium</keyword>
<feature type="region of interest" description="Phosphopantothenoylcysteine decarboxylase" evidence="3">
    <location>
        <begin position="1"/>
        <end position="205"/>
    </location>
</feature>
<organism evidence="7 8">
    <name type="scientific">Marinilactibacillus psychrotolerans</name>
    <dbReference type="NCBI Taxonomy" id="191770"/>
    <lineage>
        <taxon>Bacteria</taxon>
        <taxon>Bacillati</taxon>
        <taxon>Bacillota</taxon>
        <taxon>Bacilli</taxon>
        <taxon>Lactobacillales</taxon>
        <taxon>Carnobacteriaceae</taxon>
        <taxon>Marinilactibacillus</taxon>
    </lineage>
</organism>
<comment type="similarity">
    <text evidence="3 4">In the N-terminal section; belongs to the HFCD (homo-oligomeric flavin containing Cys decarboxylase) superfamily.</text>
</comment>
<dbReference type="PANTHER" id="PTHR14359">
    <property type="entry name" value="HOMO-OLIGOMERIC FLAVIN CONTAINING CYS DECARBOXYLASE FAMILY"/>
    <property type="match status" value="1"/>
</dbReference>
<dbReference type="GO" id="GO:0004632">
    <property type="term" value="F:phosphopantothenate--cysteine ligase activity"/>
    <property type="evidence" value="ECO:0007669"/>
    <property type="project" value="UniProtKB-UniRule"/>
</dbReference>
<dbReference type="EC" id="6.3.2.5" evidence="3"/>
<keyword evidence="3" id="KW-0511">Multifunctional enzyme</keyword>
<comment type="catalytic activity">
    <reaction evidence="3 4">
        <text>(R)-4'-phosphopantothenate + L-cysteine + CTP = N-[(R)-4-phosphopantothenoyl]-L-cysteine + CMP + diphosphate + H(+)</text>
        <dbReference type="Rhea" id="RHEA:19397"/>
        <dbReference type="ChEBI" id="CHEBI:10986"/>
        <dbReference type="ChEBI" id="CHEBI:15378"/>
        <dbReference type="ChEBI" id="CHEBI:33019"/>
        <dbReference type="ChEBI" id="CHEBI:35235"/>
        <dbReference type="ChEBI" id="CHEBI:37563"/>
        <dbReference type="ChEBI" id="CHEBI:59458"/>
        <dbReference type="ChEBI" id="CHEBI:60377"/>
        <dbReference type="EC" id="6.3.2.5"/>
    </reaction>
</comment>
<comment type="function">
    <text evidence="4">Catalyzes two steps in the biosynthesis of coenzyme A. In the first step cysteine is conjugated to 4'-phosphopantothenate to form 4-phosphopantothenoylcysteine, in the latter compound is decarboxylated to form 4'-phosphopantotheine.</text>
</comment>
<feature type="binding site" evidence="3">
    <location>
        <position position="293"/>
    </location>
    <ligand>
        <name>CTP</name>
        <dbReference type="ChEBI" id="CHEBI:37563"/>
    </ligand>
</feature>
<dbReference type="InterPro" id="IPR005252">
    <property type="entry name" value="CoaBC"/>
</dbReference>
<dbReference type="NCBIfam" id="TIGR00521">
    <property type="entry name" value="coaBC_dfp"/>
    <property type="match status" value="1"/>
</dbReference>
<evidence type="ECO:0000259" key="5">
    <source>
        <dbReference type="Pfam" id="PF02441"/>
    </source>
</evidence>
<dbReference type="Gene3D" id="3.40.50.10300">
    <property type="entry name" value="CoaB-like"/>
    <property type="match status" value="1"/>
</dbReference>
<dbReference type="GO" id="GO:0046872">
    <property type="term" value="F:metal ion binding"/>
    <property type="evidence" value="ECO:0007669"/>
    <property type="project" value="UniProtKB-KW"/>
</dbReference>
<comment type="pathway">
    <text evidence="3 4">Cofactor biosynthesis; coenzyme A biosynthesis; CoA from (R)-pantothenate: step 2/5.</text>
</comment>
<accession>A0AAV3WS18</accession>
<feature type="binding site" evidence="3">
    <location>
        <position position="350"/>
    </location>
    <ligand>
        <name>CTP</name>
        <dbReference type="ChEBI" id="CHEBI:37563"/>
    </ligand>
</feature>
<comment type="cofactor">
    <cofactor evidence="3">
        <name>Mg(2+)</name>
        <dbReference type="ChEBI" id="CHEBI:18420"/>
    </cofactor>
</comment>
<dbReference type="InterPro" id="IPR007085">
    <property type="entry name" value="DNA/pantothenate-metab_flavo_C"/>
</dbReference>